<dbReference type="Gene3D" id="3.30.450.90">
    <property type="match status" value="1"/>
</dbReference>
<dbReference type="GO" id="GO:0016887">
    <property type="term" value="F:ATP hydrolysis activity"/>
    <property type="evidence" value="ECO:0007669"/>
    <property type="project" value="TreeGrafter"/>
</dbReference>
<dbReference type="SUPFAM" id="SSF52540">
    <property type="entry name" value="P-loop containing nucleoside triphosphate hydrolases"/>
    <property type="match status" value="1"/>
</dbReference>
<dbReference type="Gene3D" id="3.40.50.300">
    <property type="entry name" value="P-loop containing nucleotide triphosphate hydrolases"/>
    <property type="match status" value="1"/>
</dbReference>
<dbReference type="SMART" id="SM00382">
    <property type="entry name" value="AAA"/>
    <property type="match status" value="1"/>
</dbReference>
<dbReference type="SUPFAM" id="SSF160246">
    <property type="entry name" value="EspE N-terminal domain-like"/>
    <property type="match status" value="1"/>
</dbReference>
<dbReference type="FunFam" id="3.40.50.300:FF:000398">
    <property type="entry name" value="Type IV pilus assembly ATPase PilB"/>
    <property type="match status" value="1"/>
</dbReference>
<sequence length="522" mass="59213">MAQEDNIGFELEQKYGVPFVDLTTFKIDTEVMRMFPEEFLRAHKFLPLFKSGNTLVVAMVDPSNIYSIDEIRRFSGMEVQVMVCKELDLYQVLNEYYAQTQPPDIPDEPEVETIEPLGEGEVAAELDLTPKKLEELASEAPVVRWVNQLIIRAVRERASDIHIEPTREGLQVRFRIDGVLHPVVAPKKALQLAVVSRIKIMSRMNIAEKRLPQDGRYSAIIDGREIDFRVSTFPTTYGEKVVMRILDRVRLLSLDELGLLPERLAVLREMIRKPHGVILVTGPTGSGKTTTLYAILQEIRGTEKNIITIEDPVEYDIDGLCQSQVNERAGYTYLVGLRHILRQDPDVIFIGEIRDKDTATVAIRAALTGQLVFSTIHTNDAPGTITRLIDMGIEPFLVASAMEGVLAQRLVRRICPKCKEEYKPSPKILEELELPPDTILYRGRGCEHCRYTGYYGRIGIFEVMKVDEKMRELIVTRPPTSAIRMLAKESGMDTLWEDGIKKVLMGITTVEEVMREAEKIVI</sequence>
<comment type="caution">
    <text evidence="6">The sequence shown here is derived from an EMBL/GenBank/DDBJ whole genome shotgun (WGS) entry which is preliminary data.</text>
</comment>
<dbReference type="GO" id="GO:0005524">
    <property type="term" value="F:ATP binding"/>
    <property type="evidence" value="ECO:0007669"/>
    <property type="project" value="UniProtKB-KW"/>
</dbReference>
<dbReference type="InterPro" id="IPR037257">
    <property type="entry name" value="T2SS_E_N_sf"/>
</dbReference>
<evidence type="ECO:0000259" key="4">
    <source>
        <dbReference type="SMART" id="SM00382"/>
    </source>
</evidence>
<dbReference type="InterPro" id="IPR003593">
    <property type="entry name" value="AAA+_ATPase"/>
</dbReference>
<evidence type="ECO:0000256" key="2">
    <source>
        <dbReference type="ARBA" id="ARBA00022741"/>
    </source>
</evidence>
<dbReference type="InterPro" id="IPR001482">
    <property type="entry name" value="T2SS/T4SS_dom"/>
</dbReference>
<evidence type="ECO:0000256" key="1">
    <source>
        <dbReference type="ARBA" id="ARBA00006611"/>
    </source>
</evidence>
<feature type="domain" description="AAA+ ATPase" evidence="4">
    <location>
        <begin position="274"/>
        <end position="426"/>
    </location>
</feature>
<dbReference type="InterPro" id="IPR007831">
    <property type="entry name" value="T2SS_GspE_N"/>
</dbReference>
<dbReference type="Pfam" id="PF00437">
    <property type="entry name" value="T2SSE"/>
    <property type="match status" value="1"/>
</dbReference>
<keyword evidence="3" id="KW-0067">ATP-binding</keyword>
<dbReference type="GO" id="GO:0005886">
    <property type="term" value="C:plasma membrane"/>
    <property type="evidence" value="ECO:0007669"/>
    <property type="project" value="TreeGrafter"/>
</dbReference>
<protein>
    <submittedName>
        <fullName evidence="6">Type II/IV secretion system protein</fullName>
    </submittedName>
</protein>
<reference evidence="6" key="1">
    <citation type="journal article" date="2020" name="mSystems">
        <title>Genome- and Community-Level Interaction Insights into Carbon Utilization and Element Cycling Functions of Hydrothermarchaeota in Hydrothermal Sediment.</title>
        <authorList>
            <person name="Zhou Z."/>
            <person name="Liu Y."/>
            <person name="Xu W."/>
            <person name="Pan J."/>
            <person name="Luo Z.H."/>
            <person name="Li M."/>
        </authorList>
    </citation>
    <scope>NUCLEOTIDE SEQUENCE [LARGE SCALE GENOMIC DNA]</scope>
    <source>
        <strain evidence="6">SpSt-594</strain>
        <strain evidence="5">SpSt-655</strain>
    </source>
</reference>
<dbReference type="InterPro" id="IPR027417">
    <property type="entry name" value="P-loop_NTPase"/>
</dbReference>
<evidence type="ECO:0000313" key="6">
    <source>
        <dbReference type="EMBL" id="HGU47150.1"/>
    </source>
</evidence>
<dbReference type="FunFam" id="3.30.450.90:FF:000001">
    <property type="entry name" value="Type II secretion system ATPase GspE"/>
    <property type="match status" value="1"/>
</dbReference>
<name>A0A7C4W718_UNCW3</name>
<dbReference type="Pfam" id="PF05157">
    <property type="entry name" value="MshEN"/>
    <property type="match status" value="1"/>
</dbReference>
<evidence type="ECO:0000313" key="5">
    <source>
        <dbReference type="EMBL" id="HGQ54931.1"/>
    </source>
</evidence>
<dbReference type="FunFam" id="3.30.300.160:FF:000002">
    <property type="entry name" value="Type II secretion system protein E"/>
    <property type="match status" value="1"/>
</dbReference>
<dbReference type="CDD" id="cd01129">
    <property type="entry name" value="PulE-GspE-like"/>
    <property type="match status" value="1"/>
</dbReference>
<proteinExistence type="inferred from homology"/>
<gene>
    <name evidence="6" type="ORF">ENT60_01110</name>
    <name evidence="5" type="ORF">ENU28_00525</name>
</gene>
<comment type="similarity">
    <text evidence="1">Belongs to the GSP E family.</text>
</comment>
<dbReference type="PANTHER" id="PTHR30258:SF2">
    <property type="entry name" value="COMG OPERON PROTEIN 1"/>
    <property type="match status" value="1"/>
</dbReference>
<evidence type="ECO:0000256" key="3">
    <source>
        <dbReference type="ARBA" id="ARBA00022840"/>
    </source>
</evidence>
<dbReference type="Gene3D" id="3.30.300.160">
    <property type="entry name" value="Type II secretion system, protein E, N-terminal domain"/>
    <property type="match status" value="1"/>
</dbReference>
<organism evidence="6">
    <name type="scientific">candidate division WOR-3 bacterium</name>
    <dbReference type="NCBI Taxonomy" id="2052148"/>
    <lineage>
        <taxon>Bacteria</taxon>
        <taxon>Bacteria division WOR-3</taxon>
    </lineage>
</organism>
<dbReference type="PANTHER" id="PTHR30258">
    <property type="entry name" value="TYPE II SECRETION SYSTEM PROTEIN GSPE-RELATED"/>
    <property type="match status" value="1"/>
</dbReference>
<dbReference type="EMBL" id="DTBX01000018">
    <property type="protein sequence ID" value="HGQ54931.1"/>
    <property type="molecule type" value="Genomic_DNA"/>
</dbReference>
<accession>A0A7C4W718</accession>
<dbReference type="EMBL" id="DSZH01000051">
    <property type="protein sequence ID" value="HGU47150.1"/>
    <property type="molecule type" value="Genomic_DNA"/>
</dbReference>
<keyword evidence="2" id="KW-0547">Nucleotide-binding</keyword>
<dbReference type="AlphaFoldDB" id="A0A7C4W718"/>